<dbReference type="NCBIfam" id="TIGR03571">
    <property type="entry name" value="lucif_BA3436"/>
    <property type="match status" value="1"/>
</dbReference>
<protein>
    <recommendedName>
        <fullName evidence="5">Luciferase-like domain-containing protein</fullName>
    </recommendedName>
</protein>
<evidence type="ECO:0000313" key="7">
    <source>
        <dbReference type="Proteomes" id="UP000005413"/>
    </source>
</evidence>
<dbReference type="Proteomes" id="UP000005413">
    <property type="component" value="Unassembled WGS sequence"/>
</dbReference>
<keyword evidence="1" id="KW-0285">Flavoprotein</keyword>
<dbReference type="PATRIC" id="fig|911238.3.peg.982"/>
<dbReference type="OrthoDB" id="7239898at2"/>
<dbReference type="EMBL" id="AEUN01000395">
    <property type="protein sequence ID" value="EHJ08100.1"/>
    <property type="molecule type" value="Genomic_DNA"/>
</dbReference>
<reference evidence="6 7" key="1">
    <citation type="journal article" date="2012" name="BMC Genomics">
        <title>Comparative genomic analysis of the genus Staphylococcus including Staphylococcus aureus and its newly described sister species Staphylococcus simiae.</title>
        <authorList>
            <person name="Suzuki H."/>
            <person name="Lefebure T."/>
            <person name="Pavinski Bitar P."/>
            <person name="Stanhope M.J."/>
        </authorList>
    </citation>
    <scope>NUCLEOTIDE SEQUENCE [LARGE SCALE GENOMIC DNA]</scope>
    <source>
        <strain evidence="6 7">CCM 7213</strain>
    </source>
</reference>
<evidence type="ECO:0000259" key="5">
    <source>
        <dbReference type="Pfam" id="PF00296"/>
    </source>
</evidence>
<evidence type="ECO:0000313" key="6">
    <source>
        <dbReference type="EMBL" id="EHJ08100.1"/>
    </source>
</evidence>
<evidence type="ECO:0000256" key="1">
    <source>
        <dbReference type="ARBA" id="ARBA00022630"/>
    </source>
</evidence>
<dbReference type="SUPFAM" id="SSF51679">
    <property type="entry name" value="Bacterial luciferase-like"/>
    <property type="match status" value="1"/>
</dbReference>
<name>G5JI83_9STAP</name>
<dbReference type="PANTHER" id="PTHR30011">
    <property type="entry name" value="ALKANESULFONATE MONOOXYGENASE-RELATED"/>
    <property type="match status" value="1"/>
</dbReference>
<evidence type="ECO:0000256" key="3">
    <source>
        <dbReference type="ARBA" id="ARBA00023002"/>
    </source>
</evidence>
<dbReference type="InterPro" id="IPR051260">
    <property type="entry name" value="Diverse_substr_monoxygenases"/>
</dbReference>
<dbReference type="InterPro" id="IPR011251">
    <property type="entry name" value="Luciferase-like_dom"/>
</dbReference>
<evidence type="ECO:0000256" key="2">
    <source>
        <dbReference type="ARBA" id="ARBA00022643"/>
    </source>
</evidence>
<dbReference type="RefSeq" id="WP_002463646.1">
    <property type="nucleotide sequence ID" value="NZ_AEUN01000395.1"/>
</dbReference>
<evidence type="ECO:0000256" key="4">
    <source>
        <dbReference type="ARBA" id="ARBA00023033"/>
    </source>
</evidence>
<keyword evidence="7" id="KW-1185">Reference proteome</keyword>
<sequence>MSDIAEHEGFNRTFHNHKLTLGLSIPFDQQHEDLSFDTQARLAQHAESLGFASLFVRDNPLYSPHLGNITPNYDPFVFLSYLSAFTNNIALGTASIVATLRHPIHVAKAAASLDLISHERLLLGMATGDRSFEFPAFNIDDKQLTTHYQTAIASMRALWQEHSPHISNSLVELTEDAGLQVLPKHHNIPMFATGYSRQDMSWIQQHMDGWLFYAQHFQDQKKLATEWHSGTEHFKPFINVLAIDLSTDPNERIKPIPNGYRLGRHALLQTLKAYESINTNHIILRFVNNNRTLEDMMDEVGTYIVPHFQTHDH</sequence>
<dbReference type="InterPro" id="IPR020020">
    <property type="entry name" value="Luciferase-type_oxidoreductase"/>
</dbReference>
<keyword evidence="2" id="KW-0288">FMN</keyword>
<dbReference type="Pfam" id="PF00296">
    <property type="entry name" value="Bac_luciferase"/>
    <property type="match status" value="1"/>
</dbReference>
<accession>G5JI83</accession>
<dbReference type="AlphaFoldDB" id="G5JI83"/>
<dbReference type="PANTHER" id="PTHR30011:SF16">
    <property type="entry name" value="C2H2 FINGER DOMAIN TRANSCRIPTION FACTOR (EUROFUNG)-RELATED"/>
    <property type="match status" value="1"/>
</dbReference>
<dbReference type="GO" id="GO:0016705">
    <property type="term" value="F:oxidoreductase activity, acting on paired donors, with incorporation or reduction of molecular oxygen"/>
    <property type="evidence" value="ECO:0007669"/>
    <property type="project" value="InterPro"/>
</dbReference>
<proteinExistence type="predicted"/>
<dbReference type="Gene3D" id="3.20.20.30">
    <property type="entry name" value="Luciferase-like domain"/>
    <property type="match status" value="1"/>
</dbReference>
<keyword evidence="3" id="KW-0560">Oxidoreductase</keyword>
<dbReference type="InterPro" id="IPR036661">
    <property type="entry name" value="Luciferase-like_sf"/>
</dbReference>
<dbReference type="GO" id="GO:0004497">
    <property type="term" value="F:monooxygenase activity"/>
    <property type="evidence" value="ECO:0007669"/>
    <property type="project" value="UniProtKB-KW"/>
</dbReference>
<feature type="domain" description="Luciferase-like" evidence="5">
    <location>
        <begin position="24"/>
        <end position="230"/>
    </location>
</feature>
<organism evidence="6 7">
    <name type="scientific">Staphylococcus simiae CCM 7213 = CCUG 51256</name>
    <dbReference type="NCBI Taxonomy" id="911238"/>
    <lineage>
        <taxon>Bacteria</taxon>
        <taxon>Bacillati</taxon>
        <taxon>Bacillota</taxon>
        <taxon>Bacilli</taxon>
        <taxon>Bacillales</taxon>
        <taxon>Staphylococcaceae</taxon>
        <taxon>Staphylococcus</taxon>
    </lineage>
</organism>
<comment type="caution">
    <text evidence="6">The sequence shown here is derived from an EMBL/GenBank/DDBJ whole genome shotgun (WGS) entry which is preliminary data.</text>
</comment>
<keyword evidence="4" id="KW-0503">Monooxygenase</keyword>
<gene>
    <name evidence="6" type="ORF">SS7213T_05842</name>
</gene>